<dbReference type="RefSeq" id="WP_179242867.1">
    <property type="nucleotide sequence ID" value="NZ_CP058595.1"/>
</dbReference>
<accession>A0A7H9ASY4</accession>
<evidence type="ECO:0000313" key="2">
    <source>
        <dbReference type="EMBL" id="QLG46588.1"/>
    </source>
</evidence>
<protein>
    <submittedName>
        <fullName evidence="2">Uncharacterized protein</fullName>
    </submittedName>
</protein>
<name>A0A7H9ASY4_9FLAO</name>
<keyword evidence="3" id="KW-1185">Reference proteome</keyword>
<gene>
    <name evidence="2" type="ORF">HYG79_14935</name>
</gene>
<feature type="region of interest" description="Disordered" evidence="1">
    <location>
        <begin position="25"/>
        <end position="46"/>
    </location>
</feature>
<evidence type="ECO:0000256" key="1">
    <source>
        <dbReference type="SAM" id="MobiDB-lite"/>
    </source>
</evidence>
<dbReference type="KEGG" id="cagg:HYG79_14935"/>
<reference evidence="2 3" key="1">
    <citation type="journal article" date="2006" name="Int. J. Syst. Evol. Microbiol.">
        <title>Costertonia aggregata gen. nov., sp. nov., a mesophilic marine bacterium of the family Flavobacteriaceae, isolated from a mature biofilm.</title>
        <authorList>
            <person name="Kwon K.K."/>
            <person name="Lee Y.K."/>
            <person name="Lee H.K."/>
        </authorList>
    </citation>
    <scope>NUCLEOTIDE SEQUENCE [LARGE SCALE GENOMIC DNA]</scope>
    <source>
        <strain evidence="2 3">KCCM 42265</strain>
    </source>
</reference>
<dbReference type="Proteomes" id="UP000509302">
    <property type="component" value="Chromosome"/>
</dbReference>
<feature type="compositionally biased region" description="Basic and acidic residues" evidence="1">
    <location>
        <begin position="25"/>
        <end position="45"/>
    </location>
</feature>
<evidence type="ECO:0000313" key="3">
    <source>
        <dbReference type="Proteomes" id="UP000509302"/>
    </source>
</evidence>
<sequence length="146" mass="17354">MGKKLNVKDLLESAILDNMDTQKEVKGLRDERDPDITENKLKDNDLENIASQRPTVERFPTANLNESERKKVADFELFLEENRYSDKKEQFIFRLSKTCFEDYEKLASAYNYKLNKKVSRNDIMRKALELYHDKSVMRLKDIIDRI</sequence>
<dbReference type="EMBL" id="CP058595">
    <property type="protein sequence ID" value="QLG46588.1"/>
    <property type="molecule type" value="Genomic_DNA"/>
</dbReference>
<dbReference type="AlphaFoldDB" id="A0A7H9ASY4"/>
<organism evidence="2 3">
    <name type="scientific">Costertonia aggregata</name>
    <dbReference type="NCBI Taxonomy" id="343403"/>
    <lineage>
        <taxon>Bacteria</taxon>
        <taxon>Pseudomonadati</taxon>
        <taxon>Bacteroidota</taxon>
        <taxon>Flavobacteriia</taxon>
        <taxon>Flavobacteriales</taxon>
        <taxon>Flavobacteriaceae</taxon>
        <taxon>Costertonia</taxon>
    </lineage>
</organism>
<proteinExistence type="predicted"/>